<gene>
    <name evidence="1" type="ORF">KJP28_16040</name>
</gene>
<comment type="caution">
    <text evidence="1">The sequence shown here is derived from an EMBL/GenBank/DDBJ whole genome shotgun (WGS) entry which is preliminary data.</text>
</comment>
<proteinExistence type="predicted"/>
<evidence type="ECO:0000313" key="1">
    <source>
        <dbReference type="EMBL" id="MBV7380436.1"/>
    </source>
</evidence>
<dbReference type="RefSeq" id="WP_218393643.1">
    <property type="nucleotide sequence ID" value="NZ_JAHUZE010000004.1"/>
</dbReference>
<evidence type="ECO:0000313" key="2">
    <source>
        <dbReference type="Proteomes" id="UP000756530"/>
    </source>
</evidence>
<accession>A0ABS6T595</accession>
<dbReference type="InterPro" id="IPR054233">
    <property type="entry name" value="DUF6958"/>
</dbReference>
<sequence length="97" mass="11057">MADDKIEVRNINSPDHITRVDRVKYEDMKQALLKVLPDEAPGMKVADAQDALKPHLDQSLFPGGAKSGWWLKCVQLDLEFKGEIKRAEKPPVRLYRS</sequence>
<keyword evidence="2" id="KW-1185">Reference proteome</keyword>
<dbReference type="Pfam" id="PF22278">
    <property type="entry name" value="DUF6958"/>
    <property type="match status" value="1"/>
</dbReference>
<protein>
    <submittedName>
        <fullName evidence="1">Uncharacterized protein</fullName>
    </submittedName>
</protein>
<reference evidence="1 2" key="1">
    <citation type="submission" date="2021-05" db="EMBL/GenBank/DDBJ databases">
        <title>Culturable bacteria isolated from Daya Bay.</title>
        <authorList>
            <person name="Zheng W."/>
            <person name="Yu S."/>
            <person name="Huang Y."/>
        </authorList>
    </citation>
    <scope>NUCLEOTIDE SEQUENCE [LARGE SCALE GENOMIC DNA]</scope>
    <source>
        <strain evidence="1 2">DP4N28-5</strain>
    </source>
</reference>
<dbReference type="EMBL" id="JAHUZE010000004">
    <property type="protein sequence ID" value="MBV7380436.1"/>
    <property type="molecule type" value="Genomic_DNA"/>
</dbReference>
<name>A0ABS6T595_9RHOB</name>
<organism evidence="1 2">
    <name type="scientific">Maritimibacter dapengensis</name>
    <dbReference type="NCBI Taxonomy" id="2836868"/>
    <lineage>
        <taxon>Bacteria</taxon>
        <taxon>Pseudomonadati</taxon>
        <taxon>Pseudomonadota</taxon>
        <taxon>Alphaproteobacteria</taxon>
        <taxon>Rhodobacterales</taxon>
        <taxon>Roseobacteraceae</taxon>
        <taxon>Maritimibacter</taxon>
    </lineage>
</organism>
<dbReference type="Proteomes" id="UP000756530">
    <property type="component" value="Unassembled WGS sequence"/>
</dbReference>